<keyword evidence="5 10" id="KW-0276">Fatty acid metabolism</keyword>
<accession>A0A1E3P2F4</accession>
<dbReference type="OrthoDB" id="434092at2759"/>
<dbReference type="GO" id="GO:0009922">
    <property type="term" value="F:fatty acid elongase activity"/>
    <property type="evidence" value="ECO:0007669"/>
    <property type="project" value="InterPro"/>
</dbReference>
<name>A0A1E3P2F4_WICAA</name>
<dbReference type="GO" id="GO:0005789">
    <property type="term" value="C:endoplasmic reticulum membrane"/>
    <property type="evidence" value="ECO:0007669"/>
    <property type="project" value="TreeGrafter"/>
</dbReference>
<dbReference type="EC" id="2.3.1.-" evidence="10"/>
<comment type="subcellular location">
    <subcellularLocation>
        <location evidence="1">Membrane</location>
        <topology evidence="1">Multi-pass membrane protein</topology>
    </subcellularLocation>
</comment>
<sequence>MSAVEQILGTIQEKTPYYLNLINSNTPNFINVEIPNIETPFGLKLWPVFNEFVSHLTFGKFIPSEFQYIENETFMSSNKEVFIGILIYYFIITIGQLIFKKLSPLKLQFLFQLHNLFLTTASLTLLLLLIEQISPILINHGIFYAICSPNSWNQKLVTIYYLNYLTKFVEFIDTYFLVVKKKKIIFLHSYHHGATALLCFIQLGGATSVSWVPILLNLAVHVVMYWYYFLASRGIRVWWKQWITTFQILQFVLDLGFVYFSTYTFYAEKYSREWGIYIPNNGTCFGTPFAAGTGCAILSSYLLLFIAFYIKTYKSDKK</sequence>
<feature type="transmembrane region" description="Helical" evidence="10">
    <location>
        <begin position="286"/>
        <end position="310"/>
    </location>
</feature>
<evidence type="ECO:0000256" key="4">
    <source>
        <dbReference type="ARBA" id="ARBA00022692"/>
    </source>
</evidence>
<feature type="transmembrane region" description="Helical" evidence="10">
    <location>
        <begin position="81"/>
        <end position="99"/>
    </location>
</feature>
<dbReference type="GO" id="GO:0019367">
    <property type="term" value="P:fatty acid elongation, saturated fatty acid"/>
    <property type="evidence" value="ECO:0007669"/>
    <property type="project" value="TreeGrafter"/>
</dbReference>
<keyword evidence="7 10" id="KW-0443">Lipid metabolism</keyword>
<dbReference type="GO" id="GO:0042761">
    <property type="term" value="P:very long-chain fatty acid biosynthetic process"/>
    <property type="evidence" value="ECO:0007669"/>
    <property type="project" value="TreeGrafter"/>
</dbReference>
<evidence type="ECO:0000256" key="1">
    <source>
        <dbReference type="ARBA" id="ARBA00004141"/>
    </source>
</evidence>
<keyword evidence="6 10" id="KW-1133">Transmembrane helix</keyword>
<evidence type="ECO:0000256" key="7">
    <source>
        <dbReference type="ARBA" id="ARBA00023098"/>
    </source>
</evidence>
<feature type="transmembrane region" description="Helical" evidence="10">
    <location>
        <begin position="242"/>
        <end position="266"/>
    </location>
</feature>
<feature type="transmembrane region" description="Helical" evidence="10">
    <location>
        <begin position="184"/>
        <end position="203"/>
    </location>
</feature>
<evidence type="ECO:0000256" key="5">
    <source>
        <dbReference type="ARBA" id="ARBA00022832"/>
    </source>
</evidence>
<dbReference type="PANTHER" id="PTHR11157">
    <property type="entry name" value="FATTY ACID ACYL TRANSFERASE-RELATED"/>
    <property type="match status" value="1"/>
</dbReference>
<dbReference type="Pfam" id="PF01151">
    <property type="entry name" value="ELO"/>
    <property type="match status" value="1"/>
</dbReference>
<keyword evidence="8 10" id="KW-0472">Membrane</keyword>
<evidence type="ECO:0000256" key="2">
    <source>
        <dbReference type="ARBA" id="ARBA00022516"/>
    </source>
</evidence>
<gene>
    <name evidence="11" type="ORF">WICANDRAFT_44856</name>
</gene>
<dbReference type="GO" id="GO:0034625">
    <property type="term" value="P:fatty acid elongation, monounsaturated fatty acid"/>
    <property type="evidence" value="ECO:0007669"/>
    <property type="project" value="TreeGrafter"/>
</dbReference>
<evidence type="ECO:0000313" key="12">
    <source>
        <dbReference type="Proteomes" id="UP000094112"/>
    </source>
</evidence>
<dbReference type="GeneID" id="30199830"/>
<evidence type="ECO:0000256" key="8">
    <source>
        <dbReference type="ARBA" id="ARBA00023136"/>
    </source>
</evidence>
<dbReference type="STRING" id="683960.A0A1E3P2F4"/>
<keyword evidence="2 10" id="KW-0444">Lipid biosynthesis</keyword>
<evidence type="ECO:0000256" key="9">
    <source>
        <dbReference type="ARBA" id="ARBA00023160"/>
    </source>
</evidence>
<keyword evidence="12" id="KW-1185">Reference proteome</keyword>
<keyword evidence="9 10" id="KW-0275">Fatty acid biosynthesis</keyword>
<comment type="similarity">
    <text evidence="10">Belongs to the ELO family.</text>
</comment>
<dbReference type="EMBL" id="KV454211">
    <property type="protein sequence ID" value="ODQ59384.1"/>
    <property type="molecule type" value="Genomic_DNA"/>
</dbReference>
<dbReference type="GO" id="GO:0034626">
    <property type="term" value="P:fatty acid elongation, polyunsaturated fatty acid"/>
    <property type="evidence" value="ECO:0007669"/>
    <property type="project" value="TreeGrafter"/>
</dbReference>
<comment type="catalytic activity">
    <reaction evidence="10">
        <text>an acyl-CoA + malonyl-CoA + H(+) = a 3-oxoacyl-CoA + CO2 + CoA</text>
        <dbReference type="Rhea" id="RHEA:50252"/>
        <dbReference type="ChEBI" id="CHEBI:15378"/>
        <dbReference type="ChEBI" id="CHEBI:16526"/>
        <dbReference type="ChEBI" id="CHEBI:57287"/>
        <dbReference type="ChEBI" id="CHEBI:57384"/>
        <dbReference type="ChEBI" id="CHEBI:58342"/>
        <dbReference type="ChEBI" id="CHEBI:90726"/>
    </reaction>
    <physiologicalReaction direction="left-to-right" evidence="10">
        <dbReference type="Rhea" id="RHEA:50253"/>
    </physiologicalReaction>
</comment>
<keyword evidence="4 10" id="KW-0812">Transmembrane</keyword>
<evidence type="ECO:0000256" key="10">
    <source>
        <dbReference type="RuleBase" id="RU361115"/>
    </source>
</evidence>
<protein>
    <recommendedName>
        <fullName evidence="10">Elongation of fatty acids protein</fullName>
        <ecNumber evidence="10">2.3.1.-</ecNumber>
    </recommendedName>
</protein>
<dbReference type="RefSeq" id="XP_019038591.1">
    <property type="nucleotide sequence ID" value="XM_019182584.1"/>
</dbReference>
<evidence type="ECO:0000313" key="11">
    <source>
        <dbReference type="EMBL" id="ODQ59384.1"/>
    </source>
</evidence>
<evidence type="ECO:0000256" key="6">
    <source>
        <dbReference type="ARBA" id="ARBA00022989"/>
    </source>
</evidence>
<feature type="transmembrane region" description="Helical" evidence="10">
    <location>
        <begin position="209"/>
        <end position="230"/>
    </location>
</feature>
<reference evidence="11 12" key="1">
    <citation type="journal article" date="2016" name="Proc. Natl. Acad. Sci. U.S.A.">
        <title>Comparative genomics of biotechnologically important yeasts.</title>
        <authorList>
            <person name="Riley R."/>
            <person name="Haridas S."/>
            <person name="Wolfe K.H."/>
            <person name="Lopes M.R."/>
            <person name="Hittinger C.T."/>
            <person name="Goeker M."/>
            <person name="Salamov A.A."/>
            <person name="Wisecaver J.H."/>
            <person name="Long T.M."/>
            <person name="Calvey C.H."/>
            <person name="Aerts A.L."/>
            <person name="Barry K.W."/>
            <person name="Choi C."/>
            <person name="Clum A."/>
            <person name="Coughlan A.Y."/>
            <person name="Deshpande S."/>
            <person name="Douglass A.P."/>
            <person name="Hanson S.J."/>
            <person name="Klenk H.-P."/>
            <person name="LaButti K.M."/>
            <person name="Lapidus A."/>
            <person name="Lindquist E.A."/>
            <person name="Lipzen A.M."/>
            <person name="Meier-Kolthoff J.P."/>
            <person name="Ohm R.A."/>
            <person name="Otillar R.P."/>
            <person name="Pangilinan J.L."/>
            <person name="Peng Y."/>
            <person name="Rokas A."/>
            <person name="Rosa C.A."/>
            <person name="Scheuner C."/>
            <person name="Sibirny A.A."/>
            <person name="Slot J.C."/>
            <person name="Stielow J.B."/>
            <person name="Sun H."/>
            <person name="Kurtzman C.P."/>
            <person name="Blackwell M."/>
            <person name="Grigoriev I.V."/>
            <person name="Jeffries T.W."/>
        </authorList>
    </citation>
    <scope>NUCLEOTIDE SEQUENCE [LARGE SCALE GENOMIC DNA]</scope>
    <source>
        <strain evidence="12">ATCC 58044 / CBS 1984 / NCYC 433 / NRRL Y-366-8</strain>
    </source>
</reference>
<dbReference type="AlphaFoldDB" id="A0A1E3P2F4"/>
<feature type="transmembrane region" description="Helical" evidence="10">
    <location>
        <begin position="111"/>
        <end position="130"/>
    </location>
</feature>
<proteinExistence type="inferred from homology"/>
<organism evidence="11 12">
    <name type="scientific">Wickerhamomyces anomalus (strain ATCC 58044 / CBS 1984 / NCYC 433 / NRRL Y-366-8)</name>
    <name type="common">Yeast</name>
    <name type="synonym">Hansenula anomala</name>
    <dbReference type="NCBI Taxonomy" id="683960"/>
    <lineage>
        <taxon>Eukaryota</taxon>
        <taxon>Fungi</taxon>
        <taxon>Dikarya</taxon>
        <taxon>Ascomycota</taxon>
        <taxon>Saccharomycotina</taxon>
        <taxon>Saccharomycetes</taxon>
        <taxon>Phaffomycetales</taxon>
        <taxon>Wickerhamomycetaceae</taxon>
        <taxon>Wickerhamomyces</taxon>
    </lineage>
</organism>
<feature type="non-terminal residue" evidence="11">
    <location>
        <position position="318"/>
    </location>
</feature>
<dbReference type="GO" id="GO:0030148">
    <property type="term" value="P:sphingolipid biosynthetic process"/>
    <property type="evidence" value="ECO:0007669"/>
    <property type="project" value="TreeGrafter"/>
</dbReference>
<keyword evidence="3 10" id="KW-0808">Transferase</keyword>
<evidence type="ECO:0000256" key="3">
    <source>
        <dbReference type="ARBA" id="ARBA00022679"/>
    </source>
</evidence>
<dbReference type="InterPro" id="IPR002076">
    <property type="entry name" value="ELO_fam"/>
</dbReference>
<dbReference type="Proteomes" id="UP000094112">
    <property type="component" value="Unassembled WGS sequence"/>
</dbReference>
<dbReference type="PANTHER" id="PTHR11157:SF157">
    <property type="entry name" value="ELONGATION OF FATTY ACIDS PROTEIN 3"/>
    <property type="match status" value="1"/>
</dbReference>